<keyword evidence="3" id="KW-1185">Reference proteome</keyword>
<feature type="transmembrane region" description="Helical" evidence="1">
    <location>
        <begin position="6"/>
        <end position="22"/>
    </location>
</feature>
<protein>
    <recommendedName>
        <fullName evidence="4">DUF3784 domain-containing protein</fullName>
    </recommendedName>
</protein>
<evidence type="ECO:0008006" key="4">
    <source>
        <dbReference type="Google" id="ProtNLM"/>
    </source>
</evidence>
<gene>
    <name evidence="2" type="ORF">JHL18_15185</name>
</gene>
<evidence type="ECO:0000313" key="2">
    <source>
        <dbReference type="EMBL" id="MBK1811964.1"/>
    </source>
</evidence>
<evidence type="ECO:0000313" key="3">
    <source>
        <dbReference type="Proteomes" id="UP000596739"/>
    </source>
</evidence>
<feature type="transmembrane region" description="Helical" evidence="1">
    <location>
        <begin position="43"/>
        <end position="65"/>
    </location>
</feature>
<organism evidence="2 3">
    <name type="scientific">Clostridium yunnanense</name>
    <dbReference type="NCBI Taxonomy" id="2800325"/>
    <lineage>
        <taxon>Bacteria</taxon>
        <taxon>Bacillati</taxon>
        <taxon>Bacillota</taxon>
        <taxon>Clostridia</taxon>
        <taxon>Eubacteriales</taxon>
        <taxon>Clostridiaceae</taxon>
        <taxon>Clostridium</taxon>
    </lineage>
</organism>
<reference evidence="3" key="1">
    <citation type="submission" date="2021-01" db="EMBL/GenBank/DDBJ databases">
        <title>Genome public.</title>
        <authorList>
            <person name="Liu C."/>
            <person name="Sun Q."/>
        </authorList>
    </citation>
    <scope>NUCLEOTIDE SEQUENCE [LARGE SCALE GENOMIC DNA]</scope>
    <source>
        <strain evidence="3">YIM B02505</strain>
    </source>
</reference>
<proteinExistence type="predicted"/>
<accession>A0ABS1ERK9</accession>
<feature type="transmembrane region" description="Helical" evidence="1">
    <location>
        <begin position="71"/>
        <end position="91"/>
    </location>
</feature>
<comment type="caution">
    <text evidence="2">The sequence shown here is derived from an EMBL/GenBank/DDBJ whole genome shotgun (WGS) entry which is preliminary data.</text>
</comment>
<name>A0ABS1ERK9_9CLOT</name>
<evidence type="ECO:0000256" key="1">
    <source>
        <dbReference type="SAM" id="Phobius"/>
    </source>
</evidence>
<sequence length="97" mass="10689">MRGSIVIASIGILTFILSYIIYKYEKVELLAGIEKSKVRDLHGLAKFAGKIVALMAAGILLLAIAGSITSSVIPGRVFIVYIISLLFFYFFRLGKYL</sequence>
<keyword evidence="1" id="KW-0812">Transmembrane</keyword>
<keyword evidence="1" id="KW-1133">Transmembrane helix</keyword>
<dbReference type="EMBL" id="JAENHN010000043">
    <property type="protein sequence ID" value="MBK1811964.1"/>
    <property type="molecule type" value="Genomic_DNA"/>
</dbReference>
<keyword evidence="1" id="KW-0472">Membrane</keyword>
<dbReference type="RefSeq" id="WP_200270685.1">
    <property type="nucleotide sequence ID" value="NZ_JAENHN010000043.1"/>
</dbReference>
<dbReference type="Proteomes" id="UP000596739">
    <property type="component" value="Unassembled WGS sequence"/>
</dbReference>